<feature type="transmembrane region" description="Helical" evidence="5">
    <location>
        <begin position="135"/>
        <end position="157"/>
    </location>
</feature>
<keyword evidence="3 5" id="KW-1133">Transmembrane helix</keyword>
<feature type="transmembrane region" description="Helical" evidence="5">
    <location>
        <begin position="415"/>
        <end position="435"/>
    </location>
</feature>
<comment type="caution">
    <text evidence="6">The sequence shown here is derived from an EMBL/GenBank/DDBJ whole genome shotgun (WGS) entry which is preliminary data.</text>
</comment>
<dbReference type="AlphaFoldDB" id="A0A9P7BND8"/>
<keyword evidence="2 5" id="KW-0812">Transmembrane</keyword>
<reference evidence="6" key="1">
    <citation type="journal article" date="2020" name="Microb. Genom.">
        <title>Genetic diversity of clinical and environmental Mucorales isolates obtained from an investigation of mucormycosis cases among solid organ transplant recipients.</title>
        <authorList>
            <person name="Nguyen M.H."/>
            <person name="Kaul D."/>
            <person name="Muto C."/>
            <person name="Cheng S.J."/>
            <person name="Richter R.A."/>
            <person name="Bruno V.M."/>
            <person name="Liu G."/>
            <person name="Beyhan S."/>
            <person name="Sundermann A.J."/>
            <person name="Mounaud S."/>
            <person name="Pasculle A.W."/>
            <person name="Nierman W.C."/>
            <person name="Driscoll E."/>
            <person name="Cumbie R."/>
            <person name="Clancy C.J."/>
            <person name="Dupont C.L."/>
        </authorList>
    </citation>
    <scope>NUCLEOTIDE SEQUENCE</scope>
    <source>
        <strain evidence="6">GL11</strain>
    </source>
</reference>
<dbReference type="InterPro" id="IPR036259">
    <property type="entry name" value="MFS_trans_sf"/>
</dbReference>
<evidence type="ECO:0000256" key="5">
    <source>
        <dbReference type="SAM" id="Phobius"/>
    </source>
</evidence>
<feature type="transmembrane region" description="Helical" evidence="5">
    <location>
        <begin position="372"/>
        <end position="395"/>
    </location>
</feature>
<name>A0A9P7BND8_RHIOR</name>
<evidence type="ECO:0008006" key="8">
    <source>
        <dbReference type="Google" id="ProtNLM"/>
    </source>
</evidence>
<dbReference type="Gene3D" id="1.20.1250.20">
    <property type="entry name" value="MFS general substrate transporter like domains"/>
    <property type="match status" value="2"/>
</dbReference>
<feature type="transmembrane region" description="Helical" evidence="5">
    <location>
        <begin position="311"/>
        <end position="332"/>
    </location>
</feature>
<dbReference type="PANTHER" id="PTHR21576">
    <property type="entry name" value="UNCHARACTERIZED NODULIN-LIKE PROTEIN"/>
    <property type="match status" value="1"/>
</dbReference>
<comment type="subcellular location">
    <subcellularLocation>
        <location evidence="1">Membrane</location>
        <topology evidence="1">Multi-pass membrane protein</topology>
    </subcellularLocation>
</comment>
<evidence type="ECO:0000256" key="4">
    <source>
        <dbReference type="ARBA" id="ARBA00023136"/>
    </source>
</evidence>
<evidence type="ECO:0000313" key="6">
    <source>
        <dbReference type="EMBL" id="KAG1303335.1"/>
    </source>
</evidence>
<dbReference type="PANTHER" id="PTHR21576:SF158">
    <property type="entry name" value="RIBOSOMAL RNA-PROCESSING PROTEIN 12-LIKE CONSERVED DOMAIN-CONTAINING PROTEIN"/>
    <property type="match status" value="1"/>
</dbReference>
<organism evidence="6 7">
    <name type="scientific">Rhizopus oryzae</name>
    <name type="common">Mucormycosis agent</name>
    <name type="synonym">Rhizopus arrhizus var. delemar</name>
    <dbReference type="NCBI Taxonomy" id="64495"/>
    <lineage>
        <taxon>Eukaryota</taxon>
        <taxon>Fungi</taxon>
        <taxon>Fungi incertae sedis</taxon>
        <taxon>Mucoromycota</taxon>
        <taxon>Mucoromycotina</taxon>
        <taxon>Mucoromycetes</taxon>
        <taxon>Mucorales</taxon>
        <taxon>Mucorineae</taxon>
        <taxon>Rhizopodaceae</taxon>
        <taxon>Rhizopus</taxon>
    </lineage>
</organism>
<dbReference type="Pfam" id="PF07690">
    <property type="entry name" value="MFS_1"/>
    <property type="match status" value="1"/>
</dbReference>
<proteinExistence type="predicted"/>
<feature type="transmembrane region" description="Helical" evidence="5">
    <location>
        <begin position="238"/>
        <end position="261"/>
    </location>
</feature>
<evidence type="ECO:0000256" key="1">
    <source>
        <dbReference type="ARBA" id="ARBA00004141"/>
    </source>
</evidence>
<dbReference type="Proteomes" id="UP000716291">
    <property type="component" value="Unassembled WGS sequence"/>
</dbReference>
<feature type="transmembrane region" description="Helical" evidence="5">
    <location>
        <begin position="59"/>
        <end position="82"/>
    </location>
</feature>
<dbReference type="GO" id="GO:0022857">
    <property type="term" value="F:transmembrane transporter activity"/>
    <property type="evidence" value="ECO:0007669"/>
    <property type="project" value="InterPro"/>
</dbReference>
<evidence type="ECO:0000313" key="7">
    <source>
        <dbReference type="Proteomes" id="UP000716291"/>
    </source>
</evidence>
<gene>
    <name evidence="6" type="ORF">G6F64_010158</name>
</gene>
<evidence type="ECO:0000256" key="2">
    <source>
        <dbReference type="ARBA" id="ARBA00022692"/>
    </source>
</evidence>
<feature type="transmembrane region" description="Helical" evidence="5">
    <location>
        <begin position="338"/>
        <end position="360"/>
    </location>
</feature>
<dbReference type="GO" id="GO:0016020">
    <property type="term" value="C:membrane"/>
    <property type="evidence" value="ECO:0007669"/>
    <property type="project" value="UniProtKB-SubCell"/>
</dbReference>
<feature type="transmembrane region" description="Helical" evidence="5">
    <location>
        <begin position="6"/>
        <end position="25"/>
    </location>
</feature>
<dbReference type="EMBL" id="JAANQT010002024">
    <property type="protein sequence ID" value="KAG1303335.1"/>
    <property type="molecule type" value="Genomic_DNA"/>
</dbReference>
<dbReference type="InterPro" id="IPR011701">
    <property type="entry name" value="MFS"/>
</dbReference>
<feature type="transmembrane region" description="Helical" evidence="5">
    <location>
        <begin position="94"/>
        <end position="115"/>
    </location>
</feature>
<evidence type="ECO:0000256" key="3">
    <source>
        <dbReference type="ARBA" id="ARBA00022989"/>
    </source>
</evidence>
<keyword evidence="7" id="KW-1185">Reference proteome</keyword>
<sequence>MENSVVGTAVFVGVSFSGPLCAWLVEHLGFRKTLTMSAIVSFLGVFLLAETYVGYLSDNYILCSLYLIFIGAASSASYLCALDSQAYNFKSYRGMSLGLTSASLGISGLVFSQINDKFFKSNSEELEQDSSTFRFLLFFGCTTACITLFASFILGPIHHPKLPSIKQPILNKDTENYAATTNGLYRISSCSTQHEEESSDTDVFFENDTISSSVQIEDEDEINQSGLAVLLDPVGSSLFLSLLVILGFGYVYLTNIETLLISLSKNTMTLSETQHLRNLHISTFSVSNCMTRAVFGTLSDILQRRTGMHRLWFIWFGALGLLLSVTPLIMSVSNADDLLSYSLLIAIPYGIAFGIAPAIISEFGTKTFAKNWGWCMCAPAIGSQLFNLLFGFVYAKELKRQGGEICYGIDCFKTTFVIGAVSACTCVVVLSASIYRKALYTVYLKDY</sequence>
<dbReference type="SUPFAM" id="SSF103473">
    <property type="entry name" value="MFS general substrate transporter"/>
    <property type="match status" value="1"/>
</dbReference>
<accession>A0A9P7BND8</accession>
<feature type="transmembrane region" description="Helical" evidence="5">
    <location>
        <begin position="34"/>
        <end position="53"/>
    </location>
</feature>
<keyword evidence="4 5" id="KW-0472">Membrane</keyword>
<protein>
    <recommendedName>
        <fullName evidence="8">Nodulin-like domain-containing protein</fullName>
    </recommendedName>
</protein>